<evidence type="ECO:0000256" key="2">
    <source>
        <dbReference type="RuleBase" id="RU004349"/>
    </source>
</evidence>
<name>A0A9R1BXG0_TRITD</name>
<dbReference type="PANTHER" id="PTHR10906">
    <property type="entry name" value="SECY/SEC61-ALPHA FAMILY MEMBER"/>
    <property type="match status" value="1"/>
</dbReference>
<evidence type="ECO:0008006" key="6">
    <source>
        <dbReference type="Google" id="ProtNLM"/>
    </source>
</evidence>
<evidence type="ECO:0000313" key="5">
    <source>
        <dbReference type="Proteomes" id="UP000324705"/>
    </source>
</evidence>
<dbReference type="Proteomes" id="UP000324705">
    <property type="component" value="Chromosome 7B"/>
</dbReference>
<feature type="transmembrane region" description="Helical" evidence="3">
    <location>
        <begin position="271"/>
        <end position="290"/>
    </location>
</feature>
<feature type="transmembrane region" description="Helical" evidence="3">
    <location>
        <begin position="171"/>
        <end position="192"/>
    </location>
</feature>
<dbReference type="Gramene" id="TRITD7Bv1G040610.2">
    <property type="protein sequence ID" value="TRITD7Bv1G040610.2"/>
    <property type="gene ID" value="TRITD7Bv1G040610"/>
</dbReference>
<dbReference type="GO" id="GO:0009535">
    <property type="term" value="C:chloroplast thylakoid membrane"/>
    <property type="evidence" value="ECO:0007669"/>
    <property type="project" value="UniProtKB-SubCell"/>
</dbReference>
<dbReference type="InterPro" id="IPR023201">
    <property type="entry name" value="SecY_dom_sf"/>
</dbReference>
<keyword evidence="3" id="KW-0472">Membrane</keyword>
<feature type="transmembrane region" description="Helical" evidence="3">
    <location>
        <begin position="423"/>
        <end position="444"/>
    </location>
</feature>
<dbReference type="PIRSF" id="PIRSF004557">
    <property type="entry name" value="SecY"/>
    <property type="match status" value="1"/>
</dbReference>
<feature type="transmembrane region" description="Helical" evidence="3">
    <location>
        <begin position="351"/>
        <end position="376"/>
    </location>
</feature>
<feature type="transmembrane region" description="Helical" evidence="3">
    <location>
        <begin position="144"/>
        <end position="164"/>
    </location>
</feature>
<dbReference type="AlphaFoldDB" id="A0A9R1BXG0"/>
<dbReference type="EMBL" id="LT934124">
    <property type="protein sequence ID" value="VAI84614.1"/>
    <property type="molecule type" value="Genomic_DNA"/>
</dbReference>
<feature type="transmembrane region" description="Helical" evidence="3">
    <location>
        <begin position="35"/>
        <end position="55"/>
    </location>
</feature>
<dbReference type="Gene3D" id="1.10.3370.10">
    <property type="entry name" value="SecY subunit domain"/>
    <property type="match status" value="1"/>
</dbReference>
<reference evidence="4 5" key="1">
    <citation type="submission" date="2017-09" db="EMBL/GenBank/DDBJ databases">
        <authorList>
            <consortium name="International Durum Wheat Genome Sequencing Consortium (IDWGSC)"/>
            <person name="Milanesi L."/>
        </authorList>
    </citation>
    <scope>NUCLEOTIDE SEQUENCE [LARGE SCALE GENOMIC DNA]</scope>
    <source>
        <strain evidence="5">cv. Svevo</strain>
    </source>
</reference>
<gene>
    <name evidence="4" type="ORF">TRITD_7Bv1G040610</name>
</gene>
<accession>A0A9R1BXG0</accession>
<dbReference type="Pfam" id="PF00344">
    <property type="entry name" value="SecY"/>
    <property type="match status" value="1"/>
</dbReference>
<keyword evidence="3" id="KW-1133">Transmembrane helix</keyword>
<organism evidence="4 5">
    <name type="scientific">Triticum turgidum subsp. durum</name>
    <name type="common">Durum wheat</name>
    <name type="synonym">Triticum durum</name>
    <dbReference type="NCBI Taxonomy" id="4567"/>
    <lineage>
        <taxon>Eukaryota</taxon>
        <taxon>Viridiplantae</taxon>
        <taxon>Streptophyta</taxon>
        <taxon>Embryophyta</taxon>
        <taxon>Tracheophyta</taxon>
        <taxon>Spermatophyta</taxon>
        <taxon>Magnoliopsida</taxon>
        <taxon>Liliopsida</taxon>
        <taxon>Poales</taxon>
        <taxon>Poaceae</taxon>
        <taxon>BOP clade</taxon>
        <taxon>Pooideae</taxon>
        <taxon>Triticodae</taxon>
        <taxon>Triticeae</taxon>
        <taxon>Triticinae</taxon>
        <taxon>Triticum</taxon>
    </lineage>
</organism>
<keyword evidence="3" id="KW-0812">Transmembrane</keyword>
<feature type="transmembrane region" description="Helical" evidence="3">
    <location>
        <begin position="228"/>
        <end position="251"/>
    </location>
</feature>
<dbReference type="GO" id="GO:0015031">
    <property type="term" value="P:protein transport"/>
    <property type="evidence" value="ECO:0007669"/>
    <property type="project" value="InterPro"/>
</dbReference>
<keyword evidence="5" id="KW-1185">Reference proteome</keyword>
<comment type="similarity">
    <text evidence="2">Belongs to the SecY/SEC61-alpha family.</text>
</comment>
<protein>
    <recommendedName>
        <fullName evidence="6">Translocon Sec61/SecY plug domain-containing protein</fullName>
    </recommendedName>
</protein>
<dbReference type="SUPFAM" id="SSF103491">
    <property type="entry name" value="Preprotein translocase SecY subunit"/>
    <property type="match status" value="1"/>
</dbReference>
<feature type="transmembrane region" description="Helical" evidence="3">
    <location>
        <begin position="75"/>
        <end position="97"/>
    </location>
</feature>
<feature type="transmembrane region" description="Helical" evidence="3">
    <location>
        <begin position="118"/>
        <end position="138"/>
    </location>
</feature>
<feature type="transmembrane region" description="Helical" evidence="3">
    <location>
        <begin position="397"/>
        <end position="417"/>
    </location>
</feature>
<dbReference type="InterPro" id="IPR002208">
    <property type="entry name" value="SecY/SEC61-alpha"/>
</dbReference>
<sequence>MADRRLGLPNLALQLVGILPEVQRPSSTVPHRQKLAYTAVSLLIYLVGSQLHVYGYGVRSPSAAESQYWVDMPDLNSVMCDGIMPLVLSEMLLHLLLRLKVLRVNNHEDRTLLNRVQKFLGVVCAAYFSICRVLISTILGKLTIAQSILIVLQHFFGCVIIIYVDDLLKKGYGFLSSIPLFSATDICASIFWKAFSPGEGAVTSSIINGNYKLSSMHKVLGSLDLPEMASMLTTCAFFLFVLSLQGFHVMLPVRSSEEASMQMNYAIKLSYFSFAPLLFHDALAIFLYFISELLRVKFGENNKVVNLLGKWKKSQCFGQAVPVIGLAYDMTTPPTSLADVGRHPFHTLVCALWQLLGCGLVSLSFFSVCSHSELYVGRLLGGRRNATTAQPDSVPLLLWRCYVGKAAFLVGLCIGALRLLAGLAGVVGSGTGIMIAVTVLYSCFEETSLGGRPAGAFGF</sequence>
<proteinExistence type="inferred from homology"/>
<evidence type="ECO:0000313" key="4">
    <source>
        <dbReference type="EMBL" id="VAI84614.1"/>
    </source>
</evidence>
<evidence type="ECO:0000256" key="3">
    <source>
        <dbReference type="SAM" id="Phobius"/>
    </source>
</evidence>
<dbReference type="OMA" id="CIFWKAF"/>
<evidence type="ECO:0000256" key="1">
    <source>
        <dbReference type="ARBA" id="ARBA00004454"/>
    </source>
</evidence>
<comment type="subcellular location">
    <subcellularLocation>
        <location evidence="1">Plastid</location>
        <location evidence="1">Chloroplast thylakoid membrane</location>
        <topology evidence="1">Multi-pass membrane protein</topology>
    </subcellularLocation>
</comment>